<evidence type="ECO:0000256" key="2">
    <source>
        <dbReference type="ARBA" id="ARBA00022475"/>
    </source>
</evidence>
<proteinExistence type="inferred from homology"/>
<dbReference type="GO" id="GO:0042158">
    <property type="term" value="P:lipoprotein biosynthetic process"/>
    <property type="evidence" value="ECO:0007669"/>
    <property type="project" value="InterPro"/>
</dbReference>
<keyword evidence="2" id="KW-1003">Cell membrane</keyword>
<comment type="caution">
    <text evidence="8">The sequence shown here is derived from an EMBL/GenBank/DDBJ whole genome shotgun (WGS) entry which is preliminary data.</text>
</comment>
<feature type="transmembrane region" description="Helical" evidence="7">
    <location>
        <begin position="61"/>
        <end position="89"/>
    </location>
</feature>
<evidence type="ECO:0000256" key="4">
    <source>
        <dbReference type="ARBA" id="ARBA00022692"/>
    </source>
</evidence>
<dbReference type="Pfam" id="PF01790">
    <property type="entry name" value="LGT"/>
    <property type="match status" value="1"/>
</dbReference>
<dbReference type="InterPro" id="IPR001640">
    <property type="entry name" value="Lgt"/>
</dbReference>
<evidence type="ECO:0000256" key="6">
    <source>
        <dbReference type="ARBA" id="ARBA00023136"/>
    </source>
</evidence>
<evidence type="ECO:0000313" key="8">
    <source>
        <dbReference type="EMBL" id="PUZ21743.1"/>
    </source>
</evidence>
<keyword evidence="3 8" id="KW-0808">Transferase</keyword>
<keyword evidence="9" id="KW-1185">Reference proteome</keyword>
<dbReference type="GO" id="GO:0008961">
    <property type="term" value="F:phosphatidylglycerol-prolipoprotein diacylglyceryl transferase activity"/>
    <property type="evidence" value="ECO:0007669"/>
    <property type="project" value="InterPro"/>
</dbReference>
<organism evidence="8 9">
    <name type="scientific">Chitinophaga parva</name>
    <dbReference type="NCBI Taxonomy" id="2169414"/>
    <lineage>
        <taxon>Bacteria</taxon>
        <taxon>Pseudomonadati</taxon>
        <taxon>Bacteroidota</taxon>
        <taxon>Chitinophagia</taxon>
        <taxon>Chitinophagales</taxon>
        <taxon>Chitinophagaceae</taxon>
        <taxon>Chitinophaga</taxon>
    </lineage>
</organism>
<accession>A0A2T7BBJ1</accession>
<reference evidence="8 9" key="1">
    <citation type="submission" date="2018-04" db="EMBL/GenBank/DDBJ databases">
        <title>Chitinophaga fuyangensis sp. nov., isolated from soil in a chemical factory.</title>
        <authorList>
            <person name="Chen K."/>
        </authorList>
    </citation>
    <scope>NUCLEOTIDE SEQUENCE [LARGE SCALE GENOMIC DNA]</scope>
    <source>
        <strain evidence="8 9">LY-1</strain>
    </source>
</reference>
<feature type="transmembrane region" description="Helical" evidence="7">
    <location>
        <begin position="320"/>
        <end position="339"/>
    </location>
</feature>
<protein>
    <submittedName>
        <fullName evidence="8">Diacylglyceryl transferase</fullName>
    </submittedName>
</protein>
<keyword evidence="5 7" id="KW-1133">Transmembrane helix</keyword>
<feature type="transmembrane region" description="Helical" evidence="7">
    <location>
        <begin position="359"/>
        <end position="377"/>
    </location>
</feature>
<evidence type="ECO:0000256" key="3">
    <source>
        <dbReference type="ARBA" id="ARBA00022679"/>
    </source>
</evidence>
<dbReference type="OrthoDB" id="871140at2"/>
<gene>
    <name evidence="8" type="ORF">DCC81_24450</name>
</gene>
<dbReference type="AlphaFoldDB" id="A0A2T7BBJ1"/>
<keyword evidence="4 7" id="KW-0812">Transmembrane</keyword>
<evidence type="ECO:0000313" key="9">
    <source>
        <dbReference type="Proteomes" id="UP000244450"/>
    </source>
</evidence>
<dbReference type="EMBL" id="QCYK01000004">
    <property type="protein sequence ID" value="PUZ21743.1"/>
    <property type="molecule type" value="Genomic_DNA"/>
</dbReference>
<comment type="similarity">
    <text evidence="1">Belongs to the Lgt family.</text>
</comment>
<name>A0A2T7BBJ1_9BACT</name>
<evidence type="ECO:0000256" key="7">
    <source>
        <dbReference type="SAM" id="Phobius"/>
    </source>
</evidence>
<sequence>MYPNLYYAFKDLFGLDWPRLQIINTFGFCVAIAFLAAAYTLTKELRRREKAGWLQPVKEKLVIGGSVSPMELVLSFVLTFIIGGKVLGILFSWDSSSEKPLDYLLSPRGLWWAGALLAAGFTYYNYRTKKKAELPTPEEKLVDVYPHQRVADITVMAAIGGIIGAKIFNSLETWNDFVKDPIASLFGFSGLTFYGGLIVAAIVIIRYAIRKKINVWQLVDATCPGLMLAYGLGRFGCQLAGDGDWGIVNEAPKPFSWIPDWAWAYNYPHNVVNEGVPIPGCTGDYCHQLIPPVFPTPLYEIIMCLTLFVILWSIRKKITTPGLLFGIYLVMNGVERFFIEKIRVNTRDYNIFGFHPTQAEIISTLLILGGAVLIWYSKKYNRLKTTA</sequence>
<dbReference type="Proteomes" id="UP000244450">
    <property type="component" value="Unassembled WGS sequence"/>
</dbReference>
<feature type="transmembrane region" description="Helical" evidence="7">
    <location>
        <begin position="188"/>
        <end position="209"/>
    </location>
</feature>
<dbReference type="GO" id="GO:0005886">
    <property type="term" value="C:plasma membrane"/>
    <property type="evidence" value="ECO:0007669"/>
    <property type="project" value="InterPro"/>
</dbReference>
<feature type="transmembrane region" description="Helical" evidence="7">
    <location>
        <begin position="20"/>
        <end position="41"/>
    </location>
</feature>
<dbReference type="PANTHER" id="PTHR30589">
    <property type="entry name" value="PROLIPOPROTEIN DIACYLGLYCERYL TRANSFERASE"/>
    <property type="match status" value="1"/>
</dbReference>
<evidence type="ECO:0000256" key="5">
    <source>
        <dbReference type="ARBA" id="ARBA00022989"/>
    </source>
</evidence>
<dbReference type="RefSeq" id="WP_108689392.1">
    <property type="nucleotide sequence ID" value="NZ_QCYK01000004.1"/>
</dbReference>
<keyword evidence="6 7" id="KW-0472">Membrane</keyword>
<feature type="transmembrane region" description="Helical" evidence="7">
    <location>
        <begin position="297"/>
        <end position="314"/>
    </location>
</feature>
<feature type="transmembrane region" description="Helical" evidence="7">
    <location>
        <begin position="150"/>
        <end position="168"/>
    </location>
</feature>
<dbReference type="PANTHER" id="PTHR30589:SF0">
    <property type="entry name" value="PHOSPHATIDYLGLYCEROL--PROLIPOPROTEIN DIACYLGLYCERYL TRANSFERASE"/>
    <property type="match status" value="1"/>
</dbReference>
<evidence type="ECO:0000256" key="1">
    <source>
        <dbReference type="ARBA" id="ARBA00007150"/>
    </source>
</evidence>
<feature type="transmembrane region" description="Helical" evidence="7">
    <location>
        <begin position="109"/>
        <end position="126"/>
    </location>
</feature>